<keyword evidence="3" id="KW-1185">Reference proteome</keyword>
<proteinExistence type="predicted"/>
<dbReference type="EMBL" id="UYRS01019391">
    <property type="protein sequence ID" value="VDK45061.1"/>
    <property type="molecule type" value="Genomic_DNA"/>
</dbReference>
<sequence length="92" mass="9900">MCGNTAPSTSRVGGREEVEEEKEEEERKVDSSAQVPLLPPLEADIAMGSTFPKMKQSADALELQGAIEHRRSCMREGSPYNTGYILMVGGGG</sequence>
<feature type="compositionally biased region" description="Polar residues" evidence="1">
    <location>
        <begin position="1"/>
        <end position="10"/>
    </location>
</feature>
<organism evidence="4">
    <name type="scientific">Taenia asiatica</name>
    <name type="common">Asian tapeworm</name>
    <dbReference type="NCBI Taxonomy" id="60517"/>
    <lineage>
        <taxon>Eukaryota</taxon>
        <taxon>Metazoa</taxon>
        <taxon>Spiralia</taxon>
        <taxon>Lophotrochozoa</taxon>
        <taxon>Platyhelminthes</taxon>
        <taxon>Cestoda</taxon>
        <taxon>Eucestoda</taxon>
        <taxon>Cyclophyllidea</taxon>
        <taxon>Taeniidae</taxon>
        <taxon>Taenia</taxon>
    </lineage>
</organism>
<accession>A0A0R3WFS0</accession>
<protein>
    <submittedName>
        <fullName evidence="4">N6-L-threonylcarbamoyladenine synthase</fullName>
    </submittedName>
</protein>
<name>A0A0R3WFS0_TAEAS</name>
<feature type="region of interest" description="Disordered" evidence="1">
    <location>
        <begin position="1"/>
        <end position="35"/>
    </location>
</feature>
<evidence type="ECO:0000313" key="4">
    <source>
        <dbReference type="WBParaSite" id="TASK_0000971301-mRNA-1"/>
    </source>
</evidence>
<evidence type="ECO:0000256" key="1">
    <source>
        <dbReference type="SAM" id="MobiDB-lite"/>
    </source>
</evidence>
<dbReference type="AlphaFoldDB" id="A0A0R3WFS0"/>
<evidence type="ECO:0000313" key="3">
    <source>
        <dbReference type="Proteomes" id="UP000282613"/>
    </source>
</evidence>
<gene>
    <name evidence="2" type="ORF">TASK_LOCUS9714</name>
</gene>
<dbReference type="Proteomes" id="UP000282613">
    <property type="component" value="Unassembled WGS sequence"/>
</dbReference>
<reference evidence="2 3" key="2">
    <citation type="submission" date="2018-11" db="EMBL/GenBank/DDBJ databases">
        <authorList>
            <consortium name="Pathogen Informatics"/>
        </authorList>
    </citation>
    <scope>NUCLEOTIDE SEQUENCE [LARGE SCALE GENOMIC DNA]</scope>
</reference>
<reference evidence="4" key="1">
    <citation type="submission" date="2017-02" db="UniProtKB">
        <authorList>
            <consortium name="WormBaseParasite"/>
        </authorList>
    </citation>
    <scope>IDENTIFICATION</scope>
</reference>
<dbReference type="WBParaSite" id="TASK_0000971301-mRNA-1">
    <property type="protein sequence ID" value="TASK_0000971301-mRNA-1"/>
    <property type="gene ID" value="TASK_0000971301"/>
</dbReference>
<evidence type="ECO:0000313" key="2">
    <source>
        <dbReference type="EMBL" id="VDK45061.1"/>
    </source>
</evidence>